<reference evidence="4 5" key="1">
    <citation type="submission" date="2022-04" db="EMBL/GenBank/DDBJ databases">
        <title>Genome diversity in the genus Frankia.</title>
        <authorList>
            <person name="Carlos-Shanley C."/>
            <person name="Hahn D."/>
        </authorList>
    </citation>
    <scope>NUCLEOTIDE SEQUENCE [LARGE SCALE GENOMIC DNA]</scope>
    <source>
        <strain evidence="4 5">Ag45/Mut15</strain>
    </source>
</reference>
<dbReference type="SUPFAM" id="SSF56801">
    <property type="entry name" value="Acetyl-CoA synthetase-like"/>
    <property type="match status" value="1"/>
</dbReference>
<evidence type="ECO:0000313" key="4">
    <source>
        <dbReference type="EMBL" id="MCK9876830.1"/>
    </source>
</evidence>
<evidence type="ECO:0000259" key="3">
    <source>
        <dbReference type="Pfam" id="PF14535"/>
    </source>
</evidence>
<dbReference type="PANTHER" id="PTHR22754:SF32">
    <property type="entry name" value="DISCO-INTERACTING PROTEIN 2"/>
    <property type="match status" value="1"/>
</dbReference>
<protein>
    <submittedName>
        <fullName evidence="4">AMP-binding protein</fullName>
    </submittedName>
</protein>
<feature type="domain" description="AMP-dependent synthetase/ligase" evidence="2">
    <location>
        <begin position="11"/>
        <end position="405"/>
    </location>
</feature>
<comment type="similarity">
    <text evidence="1">Belongs to the ATP-dependent AMP-binding enzyme family.</text>
</comment>
<dbReference type="Pfam" id="PF14535">
    <property type="entry name" value="AMP-binding_C_2"/>
    <property type="match status" value="1"/>
</dbReference>
<evidence type="ECO:0000313" key="5">
    <source>
        <dbReference type="Proteomes" id="UP001201873"/>
    </source>
</evidence>
<dbReference type="EMBL" id="JALKFT010000012">
    <property type="protein sequence ID" value="MCK9876830.1"/>
    <property type="molecule type" value="Genomic_DNA"/>
</dbReference>
<dbReference type="InterPro" id="IPR045851">
    <property type="entry name" value="AMP-bd_C_sf"/>
</dbReference>
<dbReference type="PANTHER" id="PTHR22754">
    <property type="entry name" value="DISCO-INTERACTING PROTEIN 2 DIP2 -RELATED"/>
    <property type="match status" value="1"/>
</dbReference>
<comment type="caution">
    <text evidence="4">The sequence shown here is derived from an EMBL/GenBank/DDBJ whole genome shotgun (WGS) entry which is preliminary data.</text>
</comment>
<dbReference type="InterPro" id="IPR028154">
    <property type="entry name" value="AMP-dep_Lig_C"/>
</dbReference>
<gene>
    <name evidence="4" type="ORF">MXD59_13745</name>
</gene>
<keyword evidence="5" id="KW-1185">Reference proteome</keyword>
<dbReference type="Proteomes" id="UP001201873">
    <property type="component" value="Unassembled WGS sequence"/>
</dbReference>
<dbReference type="InterPro" id="IPR000873">
    <property type="entry name" value="AMP-dep_synth/lig_dom"/>
</dbReference>
<sequence length="586" mass="60164">MRGLTLPGALDEAAAAHPDAAVTFPSSAERVRLADLAAASVDLARGLIADGVGFGERVGVYSRNNADFLVAVMGASRAGAVACPLPMPTSAADLAGYASRLHAITSAASIRRVLVGAGVDGIVRRLGPVLPDLDFLGVTALTKAANGAALPTVTPADVAIVQFTSGSTAVPKGVVLTHRNVVHGTAAIVDGIELGQPGDHGATWLPLYHDMGLFGTLAAVLIGTPMTVWSPSTFIKNPAGWLRAFADMGCTVAPSPNFGYDALLAAVGPDELTDLDLRRWRIAFNGAEPVNPITVERFAARFGPAGFAPETMFPVYGMAEATLAVTFPRLGRRPTTTWVDRERLARDGLALPAAAGAPGSRGLVGLGRPVRGMRVRIVDEHGHALPDGTVGEIEIAGDAVTAGYLTADADADAVGGGGGLGGGGALAPGLAPGLSAAPDPAAALVSRPTSATGGWLATGDLGFLVGEELYISGRRKEMIIIRGVNYYPEDAEALVRDAPGIHRRRCVAVTDTDDTGAEALTVIAETTLESAADRIALATRLRAAIGAALGLAEVSVRLVAPDVLPRTSSGKFRRVEARDLARAQPR</sequence>
<name>A0ABT0JZ60_9ACTN</name>
<evidence type="ECO:0000259" key="2">
    <source>
        <dbReference type="Pfam" id="PF00501"/>
    </source>
</evidence>
<evidence type="ECO:0000256" key="1">
    <source>
        <dbReference type="ARBA" id="ARBA00006432"/>
    </source>
</evidence>
<dbReference type="InterPro" id="IPR042099">
    <property type="entry name" value="ANL_N_sf"/>
</dbReference>
<proteinExistence type="inferred from homology"/>
<dbReference type="Gene3D" id="3.40.50.12780">
    <property type="entry name" value="N-terminal domain of ligase-like"/>
    <property type="match status" value="1"/>
</dbReference>
<dbReference type="Pfam" id="PF00501">
    <property type="entry name" value="AMP-binding"/>
    <property type="match status" value="1"/>
</dbReference>
<dbReference type="RefSeq" id="WP_248825134.1">
    <property type="nucleotide sequence ID" value="NZ_JALKFT010000012.1"/>
</dbReference>
<dbReference type="Gene3D" id="3.30.300.30">
    <property type="match status" value="1"/>
</dbReference>
<organism evidence="4 5">
    <name type="scientific">Frankia umida</name>
    <dbReference type="NCBI Taxonomy" id="573489"/>
    <lineage>
        <taxon>Bacteria</taxon>
        <taxon>Bacillati</taxon>
        <taxon>Actinomycetota</taxon>
        <taxon>Actinomycetes</taxon>
        <taxon>Frankiales</taxon>
        <taxon>Frankiaceae</taxon>
        <taxon>Frankia</taxon>
    </lineage>
</organism>
<accession>A0ABT0JZ60</accession>
<feature type="domain" description="AMP-dependent ligase C-terminal" evidence="3">
    <location>
        <begin position="483"/>
        <end position="575"/>
    </location>
</feature>